<feature type="domain" description="FAS1" evidence="2">
    <location>
        <begin position="1"/>
        <end position="142"/>
    </location>
</feature>
<dbReference type="PANTHER" id="PTHR10900:SF80">
    <property type="entry name" value="FASCICLIN-1"/>
    <property type="match status" value="1"/>
</dbReference>
<accession>A0A9D4LL44</accession>
<evidence type="ECO:0000259" key="2">
    <source>
        <dbReference type="PROSITE" id="PS50213"/>
    </source>
</evidence>
<protein>
    <recommendedName>
        <fullName evidence="2">FAS1 domain-containing protein</fullName>
    </recommendedName>
</protein>
<dbReference type="GO" id="GO:0007155">
    <property type="term" value="P:cell adhesion"/>
    <property type="evidence" value="ECO:0007669"/>
    <property type="project" value="TreeGrafter"/>
</dbReference>
<dbReference type="GO" id="GO:0005615">
    <property type="term" value="C:extracellular space"/>
    <property type="evidence" value="ECO:0007669"/>
    <property type="project" value="TreeGrafter"/>
</dbReference>
<feature type="compositionally biased region" description="Polar residues" evidence="1">
    <location>
        <begin position="547"/>
        <end position="581"/>
    </location>
</feature>
<comment type="caution">
    <text evidence="3">The sequence shown here is derived from an EMBL/GenBank/DDBJ whole genome shotgun (WGS) entry which is preliminary data.</text>
</comment>
<name>A0A9D4LL44_DREPO</name>
<dbReference type="PROSITE" id="PS50213">
    <property type="entry name" value="FAS1"/>
    <property type="match status" value="2"/>
</dbReference>
<dbReference type="SUPFAM" id="SSF82153">
    <property type="entry name" value="FAS1 domain"/>
    <property type="match status" value="3"/>
</dbReference>
<feature type="region of interest" description="Disordered" evidence="1">
    <location>
        <begin position="506"/>
        <end position="581"/>
    </location>
</feature>
<proteinExistence type="predicted"/>
<dbReference type="AlphaFoldDB" id="A0A9D4LL44"/>
<keyword evidence="4" id="KW-1185">Reference proteome</keyword>
<reference evidence="3" key="2">
    <citation type="submission" date="2020-11" db="EMBL/GenBank/DDBJ databases">
        <authorList>
            <person name="McCartney M.A."/>
            <person name="Auch B."/>
            <person name="Kono T."/>
            <person name="Mallez S."/>
            <person name="Becker A."/>
            <person name="Gohl D.M."/>
            <person name="Silverstein K.A.T."/>
            <person name="Koren S."/>
            <person name="Bechman K.B."/>
            <person name="Herman A."/>
            <person name="Abrahante J.E."/>
            <person name="Garbe J."/>
        </authorList>
    </citation>
    <scope>NUCLEOTIDE SEQUENCE</scope>
    <source>
        <strain evidence="3">Duluth1</strain>
        <tissue evidence="3">Whole animal</tissue>
    </source>
</reference>
<dbReference type="InterPro" id="IPR000782">
    <property type="entry name" value="FAS1_domain"/>
</dbReference>
<dbReference type="Proteomes" id="UP000828390">
    <property type="component" value="Unassembled WGS sequence"/>
</dbReference>
<evidence type="ECO:0000313" key="4">
    <source>
        <dbReference type="Proteomes" id="UP000828390"/>
    </source>
</evidence>
<sequence length="581" mass="66151">MQAMASTNVGAQKFASWAEEALIASLLRGTVAYTVFVFNDTAFNTAPVEDRQIINSISGNEAKREYLETFILQAERNTDSFPGKSSTATSLNGRTLFIERRRITFTDLGGTYGTEGVFMNGAMVDTTFRCSNGYIHRLVQPPLPVSSKNAYLWVTQPDLPSINTVLFKEMLIRLQQDAQFYNDAVPAMAERKTLTLFLPTQTALSAIPVTKREALTGRLLSQYIKMHYLPDNAVFTSYLEHQESYQTADTQTRAIFMRSNEKMLVRSGGVTAQITQGNITVQNGVIHLIDRMLGYVYFNVREQINDMCTTGGLSTTCKFKALIDQATPDISTLVSQNGVNMFVPTDNAIQMLMTYRGIDMNQNRTMMDYVLRLCILKDADLEVSRFNNNYDIRQRRTTRYNDFLALVYNDRNDTWVNNGNVRGRIVRPDIDCTNNGRIQLIDAVPGVPWMDIPTTIEYDEYLLYTWNDIKATGLNNYLRDMSFNMNNMPLPSKTFKDNTYGQNVFGTTQNPFSTQYPNLYPNTQYPNNPYPNNQNPNIQYPSNQYPSSNQGIYGENQFGNQYPSNQYPSIQYPNNQYADTY</sequence>
<dbReference type="InterPro" id="IPR036378">
    <property type="entry name" value="FAS1_dom_sf"/>
</dbReference>
<dbReference type="Gene3D" id="2.30.180.10">
    <property type="entry name" value="FAS1 domain"/>
    <property type="match status" value="3"/>
</dbReference>
<feature type="compositionally biased region" description="Low complexity" evidence="1">
    <location>
        <begin position="515"/>
        <end position="546"/>
    </location>
</feature>
<organism evidence="3 4">
    <name type="scientific">Dreissena polymorpha</name>
    <name type="common">Zebra mussel</name>
    <name type="synonym">Mytilus polymorpha</name>
    <dbReference type="NCBI Taxonomy" id="45954"/>
    <lineage>
        <taxon>Eukaryota</taxon>
        <taxon>Metazoa</taxon>
        <taxon>Spiralia</taxon>
        <taxon>Lophotrochozoa</taxon>
        <taxon>Mollusca</taxon>
        <taxon>Bivalvia</taxon>
        <taxon>Autobranchia</taxon>
        <taxon>Heteroconchia</taxon>
        <taxon>Euheterodonta</taxon>
        <taxon>Imparidentia</taxon>
        <taxon>Neoheterodontei</taxon>
        <taxon>Myida</taxon>
        <taxon>Dreissenoidea</taxon>
        <taxon>Dreissenidae</taxon>
        <taxon>Dreissena</taxon>
    </lineage>
</organism>
<dbReference type="GO" id="GO:0030198">
    <property type="term" value="P:extracellular matrix organization"/>
    <property type="evidence" value="ECO:0007669"/>
    <property type="project" value="TreeGrafter"/>
</dbReference>
<dbReference type="EMBL" id="JAIWYP010000002">
    <property type="protein sequence ID" value="KAH3860020.1"/>
    <property type="molecule type" value="Genomic_DNA"/>
</dbReference>
<dbReference type="InterPro" id="IPR050904">
    <property type="entry name" value="Adhesion/Biosynth-related"/>
</dbReference>
<gene>
    <name evidence="3" type="ORF">DPMN_022912</name>
</gene>
<evidence type="ECO:0000313" key="3">
    <source>
        <dbReference type="EMBL" id="KAH3860020.1"/>
    </source>
</evidence>
<feature type="non-terminal residue" evidence="3">
    <location>
        <position position="581"/>
    </location>
</feature>
<dbReference type="Pfam" id="PF02469">
    <property type="entry name" value="Fasciclin"/>
    <property type="match status" value="3"/>
</dbReference>
<dbReference type="SMART" id="SM00554">
    <property type="entry name" value="FAS1"/>
    <property type="match status" value="3"/>
</dbReference>
<reference evidence="3" key="1">
    <citation type="journal article" date="2019" name="bioRxiv">
        <title>The Genome of the Zebra Mussel, Dreissena polymorpha: A Resource for Invasive Species Research.</title>
        <authorList>
            <person name="McCartney M.A."/>
            <person name="Auch B."/>
            <person name="Kono T."/>
            <person name="Mallez S."/>
            <person name="Zhang Y."/>
            <person name="Obille A."/>
            <person name="Becker A."/>
            <person name="Abrahante J.E."/>
            <person name="Garbe J."/>
            <person name="Badalamenti J.P."/>
            <person name="Herman A."/>
            <person name="Mangelson H."/>
            <person name="Liachko I."/>
            <person name="Sullivan S."/>
            <person name="Sone E.D."/>
            <person name="Koren S."/>
            <person name="Silverstein K.A.T."/>
            <person name="Beckman K.B."/>
            <person name="Gohl D.M."/>
        </authorList>
    </citation>
    <scope>NUCLEOTIDE SEQUENCE</scope>
    <source>
        <strain evidence="3">Duluth1</strain>
        <tissue evidence="3">Whole animal</tissue>
    </source>
</reference>
<dbReference type="PANTHER" id="PTHR10900">
    <property type="entry name" value="PERIOSTIN-RELATED"/>
    <property type="match status" value="1"/>
</dbReference>
<evidence type="ECO:0000256" key="1">
    <source>
        <dbReference type="SAM" id="MobiDB-lite"/>
    </source>
</evidence>
<dbReference type="GO" id="GO:0050839">
    <property type="term" value="F:cell adhesion molecule binding"/>
    <property type="evidence" value="ECO:0007669"/>
    <property type="project" value="TreeGrafter"/>
</dbReference>
<dbReference type="GO" id="GO:0031012">
    <property type="term" value="C:extracellular matrix"/>
    <property type="evidence" value="ECO:0007669"/>
    <property type="project" value="TreeGrafter"/>
</dbReference>
<feature type="domain" description="FAS1" evidence="2">
    <location>
        <begin position="159"/>
        <end position="293"/>
    </location>
</feature>